<dbReference type="InterPro" id="IPR011990">
    <property type="entry name" value="TPR-like_helical_dom_sf"/>
</dbReference>
<gene>
    <name evidence="7" type="ORF">IAC06_05490</name>
</gene>
<reference evidence="7" key="1">
    <citation type="submission" date="2020-10" db="EMBL/GenBank/DDBJ databases">
        <authorList>
            <person name="Gilroy R."/>
        </authorList>
    </citation>
    <scope>NUCLEOTIDE SEQUENCE</scope>
    <source>
        <strain evidence="7">B1-20833</strain>
    </source>
</reference>
<proteinExistence type="predicted"/>
<feature type="transmembrane region" description="Helical" evidence="5">
    <location>
        <begin position="153"/>
        <end position="171"/>
    </location>
</feature>
<evidence type="ECO:0000313" key="8">
    <source>
        <dbReference type="Proteomes" id="UP000823661"/>
    </source>
</evidence>
<evidence type="ECO:0000259" key="6">
    <source>
        <dbReference type="Pfam" id="PF04932"/>
    </source>
</evidence>
<name>A0A9D9EZ28_9BACT</name>
<feature type="transmembrane region" description="Helical" evidence="5">
    <location>
        <begin position="30"/>
        <end position="48"/>
    </location>
</feature>
<feature type="domain" description="O-antigen ligase-related" evidence="6">
    <location>
        <begin position="217"/>
        <end position="362"/>
    </location>
</feature>
<evidence type="ECO:0000256" key="1">
    <source>
        <dbReference type="ARBA" id="ARBA00004141"/>
    </source>
</evidence>
<keyword evidence="7" id="KW-0436">Ligase</keyword>
<feature type="transmembrane region" description="Helical" evidence="5">
    <location>
        <begin position="440"/>
        <end position="460"/>
    </location>
</feature>
<comment type="subcellular location">
    <subcellularLocation>
        <location evidence="1">Membrane</location>
        <topology evidence="1">Multi-pass membrane protein</topology>
    </subcellularLocation>
</comment>
<dbReference type="Gene3D" id="1.25.40.10">
    <property type="entry name" value="Tetratricopeptide repeat domain"/>
    <property type="match status" value="1"/>
</dbReference>
<feature type="transmembrane region" description="Helical" evidence="5">
    <location>
        <begin position="232"/>
        <end position="249"/>
    </location>
</feature>
<feature type="transmembrane region" description="Helical" evidence="5">
    <location>
        <begin position="111"/>
        <end position="133"/>
    </location>
</feature>
<sequence length="618" mass="67207">MIWAAAVAAVALLAAYVSQRAGLSEYRTAGLNARAVAVLVPALVLFCFEPRRVRWGIVDILLVCLVGVYCLSALLNGQKVSLAVLQEAFPYVTLYLSFKVLFGAGGRPFRLYMLTVLCVWAICESVTGLGQIFGDVPSGHHSFVLTGSFPNPGPYGGFIAMAMAVAAGYIARYGKSFRYVSFISSRSGQSVSLLKVIGSPYSGWILYRLLPLALSVIAVALCFVVLPASMSRAGWIAFALAAVACAFRECRLARVISGHRWLSAGVLIAVLAVGVRAFIMKKDSAVGRFHIWNMEVRAIAESPCIGTGPGTALGSYGLAQTEYFAQKQRPDETVSVAGSPEYAFNEYLKAGMEAGLPGLLVAVAVMAVAVSVLIRRRNPAGYGLLAMGIFALSSYPLSIVGLAVSIVAMLALAGCGNVPESRCRRSREGKHSVRNMLDPVLSALAFVAAIAGFALFTGVYSAREEAYGKWQESRQWAMMDMYEDAAAVLEEIYPSLYWNYLYLYDYGYALHKSGKPERSNAILSEGAAISAQPMFHNIMGKNYQAMGQYSLAEQEFMTAHNMVPSRLYPLVLMMGMYEERGMTDEARRLGERILSMPFNPRNGTMVSLRRQVERALEE</sequence>
<reference evidence="7" key="2">
    <citation type="journal article" date="2021" name="PeerJ">
        <title>Extensive microbial diversity within the chicken gut microbiome revealed by metagenomics and culture.</title>
        <authorList>
            <person name="Gilroy R."/>
            <person name="Ravi A."/>
            <person name="Getino M."/>
            <person name="Pursley I."/>
            <person name="Horton D.L."/>
            <person name="Alikhan N.F."/>
            <person name="Baker D."/>
            <person name="Gharbi K."/>
            <person name="Hall N."/>
            <person name="Watson M."/>
            <person name="Adriaenssens E.M."/>
            <person name="Foster-Nyarko E."/>
            <person name="Jarju S."/>
            <person name="Secka A."/>
            <person name="Antonio M."/>
            <person name="Oren A."/>
            <person name="Chaudhuri R.R."/>
            <person name="La Ragione R."/>
            <person name="Hildebrand F."/>
            <person name="Pallen M.J."/>
        </authorList>
    </citation>
    <scope>NUCLEOTIDE SEQUENCE</scope>
    <source>
        <strain evidence="7">B1-20833</strain>
    </source>
</reference>
<dbReference type="GO" id="GO:0016020">
    <property type="term" value="C:membrane"/>
    <property type="evidence" value="ECO:0007669"/>
    <property type="project" value="UniProtKB-SubCell"/>
</dbReference>
<feature type="transmembrane region" description="Helical" evidence="5">
    <location>
        <begin position="205"/>
        <end position="226"/>
    </location>
</feature>
<organism evidence="7 8">
    <name type="scientific">Candidatus Cryptobacteroides intestinavium</name>
    <dbReference type="NCBI Taxonomy" id="2840766"/>
    <lineage>
        <taxon>Bacteria</taxon>
        <taxon>Pseudomonadati</taxon>
        <taxon>Bacteroidota</taxon>
        <taxon>Bacteroidia</taxon>
        <taxon>Bacteroidales</taxon>
        <taxon>Candidatus Cryptobacteroides</taxon>
    </lineage>
</organism>
<evidence type="ECO:0000256" key="4">
    <source>
        <dbReference type="ARBA" id="ARBA00023136"/>
    </source>
</evidence>
<dbReference type="Proteomes" id="UP000823661">
    <property type="component" value="Unassembled WGS sequence"/>
</dbReference>
<accession>A0A9D9EZ28</accession>
<dbReference type="SUPFAM" id="SSF48452">
    <property type="entry name" value="TPR-like"/>
    <property type="match status" value="1"/>
</dbReference>
<feature type="transmembrane region" description="Helical" evidence="5">
    <location>
        <begin position="55"/>
        <end position="76"/>
    </location>
</feature>
<feature type="transmembrane region" description="Helical" evidence="5">
    <location>
        <begin position="261"/>
        <end position="279"/>
    </location>
</feature>
<dbReference type="PANTHER" id="PTHR37422">
    <property type="entry name" value="TEICHURONIC ACID BIOSYNTHESIS PROTEIN TUAE"/>
    <property type="match status" value="1"/>
</dbReference>
<feature type="transmembrane region" description="Helical" evidence="5">
    <location>
        <begin position="386"/>
        <end position="412"/>
    </location>
</feature>
<evidence type="ECO:0000256" key="3">
    <source>
        <dbReference type="ARBA" id="ARBA00022989"/>
    </source>
</evidence>
<dbReference type="PANTHER" id="PTHR37422:SF13">
    <property type="entry name" value="LIPOPOLYSACCHARIDE BIOSYNTHESIS PROTEIN PA4999-RELATED"/>
    <property type="match status" value="1"/>
</dbReference>
<keyword evidence="2 5" id="KW-0812">Transmembrane</keyword>
<dbReference type="AlphaFoldDB" id="A0A9D9EZ28"/>
<feature type="transmembrane region" description="Helical" evidence="5">
    <location>
        <begin position="88"/>
        <end position="104"/>
    </location>
</feature>
<keyword evidence="3 5" id="KW-1133">Transmembrane helix</keyword>
<evidence type="ECO:0000313" key="7">
    <source>
        <dbReference type="EMBL" id="MBO8452319.1"/>
    </source>
</evidence>
<dbReference type="Pfam" id="PF04932">
    <property type="entry name" value="Wzy_C"/>
    <property type="match status" value="1"/>
</dbReference>
<keyword evidence="4 5" id="KW-0472">Membrane</keyword>
<feature type="transmembrane region" description="Helical" evidence="5">
    <location>
        <begin position="354"/>
        <end position="374"/>
    </location>
</feature>
<evidence type="ECO:0000256" key="5">
    <source>
        <dbReference type="SAM" id="Phobius"/>
    </source>
</evidence>
<evidence type="ECO:0000256" key="2">
    <source>
        <dbReference type="ARBA" id="ARBA00022692"/>
    </source>
</evidence>
<dbReference type="GO" id="GO:0016874">
    <property type="term" value="F:ligase activity"/>
    <property type="evidence" value="ECO:0007669"/>
    <property type="project" value="UniProtKB-KW"/>
</dbReference>
<dbReference type="InterPro" id="IPR051533">
    <property type="entry name" value="WaaL-like"/>
</dbReference>
<comment type="caution">
    <text evidence="7">The sequence shown here is derived from an EMBL/GenBank/DDBJ whole genome shotgun (WGS) entry which is preliminary data.</text>
</comment>
<dbReference type="EMBL" id="JADIMI010000052">
    <property type="protein sequence ID" value="MBO8452319.1"/>
    <property type="molecule type" value="Genomic_DNA"/>
</dbReference>
<dbReference type="InterPro" id="IPR007016">
    <property type="entry name" value="O-antigen_ligase-rel_domated"/>
</dbReference>
<protein>
    <submittedName>
        <fullName evidence="7">O-antigen ligase family protein</fullName>
    </submittedName>
</protein>